<name>A0A2J6PYQ9_9HELO</name>
<dbReference type="OrthoDB" id="10011777at2759"/>
<dbReference type="EMBL" id="KZ613490">
    <property type="protein sequence ID" value="PMD19180.1"/>
    <property type="molecule type" value="Genomic_DNA"/>
</dbReference>
<sequence>MSEIHVVALITPAEGKEARVKELLLDLGNKVKQHETDVHKYEIFEQYNSQGQNVFVVEEIYANKAAHESHFHTEYFTALGQTIQKEGLLAAPLDIKTIKPIGGFGSRSDPPDL</sequence>
<accession>A0A2J6PYQ9</accession>
<protein>
    <recommendedName>
        <fullName evidence="1">ABM domain-containing protein</fullName>
    </recommendedName>
</protein>
<dbReference type="InterPro" id="IPR011008">
    <property type="entry name" value="Dimeric_a/b-barrel"/>
</dbReference>
<evidence type="ECO:0000313" key="2">
    <source>
        <dbReference type="EMBL" id="PMD19180.1"/>
    </source>
</evidence>
<dbReference type="Gene3D" id="3.30.70.100">
    <property type="match status" value="1"/>
</dbReference>
<organism evidence="2 3">
    <name type="scientific">Hyaloscypha hepaticicola</name>
    <dbReference type="NCBI Taxonomy" id="2082293"/>
    <lineage>
        <taxon>Eukaryota</taxon>
        <taxon>Fungi</taxon>
        <taxon>Dikarya</taxon>
        <taxon>Ascomycota</taxon>
        <taxon>Pezizomycotina</taxon>
        <taxon>Leotiomycetes</taxon>
        <taxon>Helotiales</taxon>
        <taxon>Hyaloscyphaceae</taxon>
        <taxon>Hyaloscypha</taxon>
    </lineage>
</organism>
<dbReference type="InterPro" id="IPR007138">
    <property type="entry name" value="ABM_dom"/>
</dbReference>
<dbReference type="AlphaFoldDB" id="A0A2J6PYQ9"/>
<feature type="domain" description="ABM" evidence="1">
    <location>
        <begin position="4"/>
        <end position="78"/>
    </location>
</feature>
<dbReference type="SUPFAM" id="SSF54909">
    <property type="entry name" value="Dimeric alpha+beta barrel"/>
    <property type="match status" value="1"/>
</dbReference>
<gene>
    <name evidence="2" type="ORF">NA56DRAFT_660671</name>
</gene>
<dbReference type="Proteomes" id="UP000235672">
    <property type="component" value="Unassembled WGS sequence"/>
</dbReference>
<keyword evidence="3" id="KW-1185">Reference proteome</keyword>
<dbReference type="Pfam" id="PF03992">
    <property type="entry name" value="ABM"/>
    <property type="match status" value="1"/>
</dbReference>
<proteinExistence type="predicted"/>
<evidence type="ECO:0000259" key="1">
    <source>
        <dbReference type="Pfam" id="PF03992"/>
    </source>
</evidence>
<evidence type="ECO:0000313" key="3">
    <source>
        <dbReference type="Proteomes" id="UP000235672"/>
    </source>
</evidence>
<dbReference type="PANTHER" id="PTHR40624">
    <property type="entry name" value="BIOSYNTHESIS MONOOXYGENASE, PUTATIVE (AFU_ORTHOLOGUE AFUA_1G12025)-RELATED"/>
    <property type="match status" value="1"/>
</dbReference>
<reference evidence="2 3" key="1">
    <citation type="submission" date="2016-05" db="EMBL/GenBank/DDBJ databases">
        <title>A degradative enzymes factory behind the ericoid mycorrhizal symbiosis.</title>
        <authorList>
            <consortium name="DOE Joint Genome Institute"/>
            <person name="Martino E."/>
            <person name="Morin E."/>
            <person name="Grelet G."/>
            <person name="Kuo A."/>
            <person name="Kohler A."/>
            <person name="Daghino S."/>
            <person name="Barry K."/>
            <person name="Choi C."/>
            <person name="Cichocki N."/>
            <person name="Clum A."/>
            <person name="Copeland A."/>
            <person name="Hainaut M."/>
            <person name="Haridas S."/>
            <person name="Labutti K."/>
            <person name="Lindquist E."/>
            <person name="Lipzen A."/>
            <person name="Khouja H.-R."/>
            <person name="Murat C."/>
            <person name="Ohm R."/>
            <person name="Olson A."/>
            <person name="Spatafora J."/>
            <person name="Veneault-Fourrey C."/>
            <person name="Henrissat B."/>
            <person name="Grigoriev I."/>
            <person name="Martin F."/>
            <person name="Perotto S."/>
        </authorList>
    </citation>
    <scope>NUCLEOTIDE SEQUENCE [LARGE SCALE GENOMIC DNA]</scope>
    <source>
        <strain evidence="2 3">UAMH 7357</strain>
    </source>
</reference>
<dbReference type="PANTHER" id="PTHR40624:SF1">
    <property type="entry name" value="BIOSYNTHESIS MONOOXYGENASE, PUTATIVE (AFU_ORTHOLOGUE AFUA_1G12025)-RELATED"/>
    <property type="match status" value="1"/>
</dbReference>